<organism evidence="1 2">
    <name type="scientific">Rhodovulum strictum</name>
    <dbReference type="NCBI Taxonomy" id="58314"/>
    <lineage>
        <taxon>Bacteria</taxon>
        <taxon>Pseudomonadati</taxon>
        <taxon>Pseudomonadota</taxon>
        <taxon>Alphaproteobacteria</taxon>
        <taxon>Rhodobacterales</taxon>
        <taxon>Paracoccaceae</taxon>
        <taxon>Rhodovulum</taxon>
    </lineage>
</organism>
<protein>
    <submittedName>
        <fullName evidence="1">Uncharacterized protein</fullName>
    </submittedName>
</protein>
<gene>
    <name evidence="1" type="ORF">GH815_06885</name>
</gene>
<comment type="caution">
    <text evidence="1">The sequence shown here is derived from an EMBL/GenBank/DDBJ whole genome shotgun (WGS) entry which is preliminary data.</text>
</comment>
<keyword evidence="2" id="KW-1185">Reference proteome</keyword>
<proteinExistence type="predicted"/>
<dbReference type="AlphaFoldDB" id="A0A844BIB8"/>
<reference evidence="1 2" key="1">
    <citation type="submission" date="2019-11" db="EMBL/GenBank/DDBJ databases">
        <title>Draft Whole-Genome sequence of the marine photosynthetic bacterium Rhodovulum strictum DSM 11289.</title>
        <authorList>
            <person name="Kyndt J.A."/>
            <person name="Meyer T.E."/>
        </authorList>
    </citation>
    <scope>NUCLEOTIDE SEQUENCE [LARGE SCALE GENOMIC DNA]</scope>
    <source>
        <strain evidence="1 2">DSM 11289</strain>
    </source>
</reference>
<evidence type="ECO:0000313" key="2">
    <source>
        <dbReference type="Proteomes" id="UP000466730"/>
    </source>
</evidence>
<evidence type="ECO:0000313" key="1">
    <source>
        <dbReference type="EMBL" id="MRH20713.1"/>
    </source>
</evidence>
<dbReference type="EMBL" id="WJPO01000007">
    <property type="protein sequence ID" value="MRH20713.1"/>
    <property type="molecule type" value="Genomic_DNA"/>
</dbReference>
<dbReference type="Proteomes" id="UP000466730">
    <property type="component" value="Unassembled WGS sequence"/>
</dbReference>
<name>A0A844BIB8_9RHOB</name>
<dbReference type="PROSITE" id="PS51257">
    <property type="entry name" value="PROKAR_LIPOPROTEIN"/>
    <property type="match status" value="1"/>
</dbReference>
<sequence>MGRAQQFSPRIALALCAGLAACVPATREGPLGYVPPAAGGVALVAQDAPDRAAATRNAAARLRAGGLNVTSVQPGSGRISARATDASLVDCGSMVQRAHGNSARFAATAPLAILFSDSQPGGMFRREAQVDSRAEVTVRADGMAIAERHRVTLRQVSADGARVLWTQTRTFTETTDARFEDGTICVSSGRVGALLR</sequence>
<accession>A0A844BIB8</accession>
<dbReference type="OrthoDB" id="7867106at2"/>
<dbReference type="RefSeq" id="WP_153748018.1">
    <property type="nucleotide sequence ID" value="NZ_BAAADI010000049.1"/>
</dbReference>